<keyword evidence="3" id="KW-1185">Reference proteome</keyword>
<protein>
    <submittedName>
        <fullName evidence="2">Rod shape-determining protein MreD</fullName>
    </submittedName>
</protein>
<keyword evidence="1" id="KW-0472">Membrane</keyword>
<gene>
    <name evidence="2" type="ORF">F8C67_11340</name>
</gene>
<comment type="caution">
    <text evidence="2">The sequence shown here is derived from an EMBL/GenBank/DDBJ whole genome shotgun (WGS) entry which is preliminary data.</text>
</comment>
<dbReference type="RefSeq" id="WP_151667968.1">
    <property type="nucleotide sequence ID" value="NZ_WBVO01000009.1"/>
</dbReference>
<evidence type="ECO:0000313" key="3">
    <source>
        <dbReference type="Proteomes" id="UP000468650"/>
    </source>
</evidence>
<evidence type="ECO:0000256" key="1">
    <source>
        <dbReference type="SAM" id="Phobius"/>
    </source>
</evidence>
<dbReference type="Proteomes" id="UP000468650">
    <property type="component" value="Unassembled WGS sequence"/>
</dbReference>
<dbReference type="AlphaFoldDB" id="A0A6N6RFQ4"/>
<dbReference type="EMBL" id="WBVO01000009">
    <property type="protein sequence ID" value="KAB2808155.1"/>
    <property type="molecule type" value="Genomic_DNA"/>
</dbReference>
<organism evidence="2 3">
    <name type="scientific">Phaeocystidibacter luteus</name>
    <dbReference type="NCBI Taxonomy" id="911197"/>
    <lineage>
        <taxon>Bacteria</taxon>
        <taxon>Pseudomonadati</taxon>
        <taxon>Bacteroidota</taxon>
        <taxon>Flavobacteriia</taxon>
        <taxon>Flavobacteriales</taxon>
        <taxon>Phaeocystidibacteraceae</taxon>
        <taxon>Phaeocystidibacter</taxon>
    </lineage>
</organism>
<dbReference type="OrthoDB" id="1132160at2"/>
<reference evidence="2 3" key="1">
    <citation type="submission" date="2019-09" db="EMBL/GenBank/DDBJ databases">
        <title>Genomes of family Cryomorphaceae.</title>
        <authorList>
            <person name="Bowman J.P."/>
        </authorList>
    </citation>
    <scope>NUCLEOTIDE SEQUENCE [LARGE SCALE GENOMIC DNA]</scope>
    <source>
        <strain evidence="2 3">LMG 25704</strain>
    </source>
</reference>
<keyword evidence="1" id="KW-0812">Transmembrane</keyword>
<accession>A0A6N6RFQ4</accession>
<feature type="transmembrane region" description="Helical" evidence="1">
    <location>
        <begin position="72"/>
        <end position="91"/>
    </location>
</feature>
<proteinExistence type="predicted"/>
<feature type="transmembrane region" description="Helical" evidence="1">
    <location>
        <begin position="12"/>
        <end position="38"/>
    </location>
</feature>
<sequence>MNDGLRWVGRFVFLALFQIFILNNIQLAGYLNPYLYVLFILSLPANTNRFYLLLWAFAMGLLIDIAENSGGVHISASLTLAFIRPYLYRFVVPPSQQELNRISLWTMGPTRFFTYVTLGVFIHHLWLFSVEAFSFREIFSIFSRTLVSAPITLLMIYITQLFVYREEA</sequence>
<feature type="transmembrane region" description="Helical" evidence="1">
    <location>
        <begin position="141"/>
        <end position="164"/>
    </location>
</feature>
<name>A0A6N6RFQ4_9FLAO</name>
<keyword evidence="1" id="KW-1133">Transmembrane helix</keyword>
<feature type="transmembrane region" description="Helical" evidence="1">
    <location>
        <begin position="112"/>
        <end position="129"/>
    </location>
</feature>
<evidence type="ECO:0000313" key="2">
    <source>
        <dbReference type="EMBL" id="KAB2808155.1"/>
    </source>
</evidence>